<dbReference type="PANTHER" id="PTHR36528">
    <property type="entry name" value="CRISPR SYSTEM SINGLE-STRAND-SPECIFIC DEOXYRIBONUCLEASE CAS10/CSM1 (SUBTYPE III-A)"/>
    <property type="match status" value="1"/>
</dbReference>
<dbReference type="Pfam" id="PF22335">
    <property type="entry name" value="Cas10-Cmr2_palm2"/>
    <property type="match status" value="1"/>
</dbReference>
<dbReference type="GO" id="GO:0016787">
    <property type="term" value="F:hydrolase activity"/>
    <property type="evidence" value="ECO:0007669"/>
    <property type="project" value="UniProtKB-KW"/>
</dbReference>
<dbReference type="AlphaFoldDB" id="K4LKL9"/>
<dbReference type="RefSeq" id="WP_015051494.1">
    <property type="nucleotide sequence ID" value="NC_018870.1"/>
</dbReference>
<dbReference type="OrthoDB" id="442064at2"/>
<dbReference type="GO" id="GO:0051607">
    <property type="term" value="P:defense response to virus"/>
    <property type="evidence" value="ECO:0007669"/>
    <property type="project" value="UniProtKB-KW"/>
</dbReference>
<dbReference type="STRING" id="1089553.Tph_c24550"/>
<accession>K4LKL9</accession>
<dbReference type="EMBL" id="CP003732">
    <property type="protein sequence ID" value="AFV12632.1"/>
    <property type="molecule type" value="Genomic_DNA"/>
</dbReference>
<keyword evidence="1" id="KW-0547">Nucleotide-binding</keyword>
<protein>
    <submittedName>
        <fullName evidence="4">CRISPR-associated hydrolase of the HD superfamily</fullName>
    </submittedName>
</protein>
<dbReference type="InterPro" id="IPR054767">
    <property type="entry name" value="Cas10-Cmr2_palm2"/>
</dbReference>
<dbReference type="InterPro" id="IPR043128">
    <property type="entry name" value="Rev_trsase/Diguanyl_cyclase"/>
</dbReference>
<dbReference type="InterPro" id="IPR000160">
    <property type="entry name" value="GGDEF_dom"/>
</dbReference>
<dbReference type="KEGG" id="tpz:Tph_c24550"/>
<dbReference type="PROSITE" id="PS50887">
    <property type="entry name" value="GGDEF"/>
    <property type="match status" value="1"/>
</dbReference>
<keyword evidence="4" id="KW-0378">Hydrolase</keyword>
<sequence length="744" mass="81952">MAFVNWLEDVCNPLGCPEKVDRPPSDAFCWVHPVTGSCYYLEREKAAEITNAGLAWSEVLIKEKGHKSAAEQLSCLFAQRDVFSRKQYLKESGFDCESAQSDASGIPPVALWPELPYPGCSRSFSGWIRGEKKDCVRLADFLLLRTGLFYALAAEQVQREDWSALSLTSLLDGCEIYAGGKGLSFLAPIPERLQDAYTAASLLAGYPEELVPGITATSWDHLPPLELVVGGAFKVKEYYLETNRIGEIRGASVLLDDINRKRFFRMFRELPGLTGASLIYAGGGHLLAVVPAGKGEMVAGEIERLYREVCLTARAVGVSCRVHAAELSDFSSLNRRLNDEIVDRRSVLIPAWDAEKGDIELYADGSLNVSSFPLPDAGGRWCDSCGIRPAVKQWKYEDEERPLCASCLRKQIVGQSARKTVFAADYREFWEARGVQADLPAAQEISEIADSNEEIAVIYADGNNFGSLFGQCNSLAHLRMLSQFTENAAYTAAFTAIKEHQALLDNGAVEIIALGGDDAFIIVPAQAALPLAVAIGKCFDRLFKNLSEGKAGPTLSVGVIIAGAKTPVRYLFEVAQALLKEAKKRAYRDLAKGELKEGTLDIAVLASYGAYEDNITVYRSETFCKNGVKLTLRPYTFTQAENLMKALCRLQTSREIPGRSWFYGLRQAAVSYGMQVANLFFNYQFSRLPEAQQKALRNCWHILTGQHGDPAMFCEIEEIEGSSCCPWIDVVELWNYVGSGGESS</sequence>
<dbReference type="InterPro" id="IPR052117">
    <property type="entry name" value="Cas10/Csm1_subtype-III-A"/>
</dbReference>
<dbReference type="HOGENOM" id="CLU_373350_0_0_9"/>
<dbReference type="GO" id="GO:0000166">
    <property type="term" value="F:nucleotide binding"/>
    <property type="evidence" value="ECO:0007669"/>
    <property type="project" value="UniProtKB-KW"/>
</dbReference>
<keyword evidence="5" id="KW-1185">Reference proteome</keyword>
<evidence type="ECO:0000313" key="4">
    <source>
        <dbReference type="EMBL" id="AFV12632.1"/>
    </source>
</evidence>
<evidence type="ECO:0000313" key="5">
    <source>
        <dbReference type="Proteomes" id="UP000000467"/>
    </source>
</evidence>
<evidence type="ECO:0000259" key="3">
    <source>
        <dbReference type="PROSITE" id="PS50887"/>
    </source>
</evidence>
<gene>
    <name evidence="4" type="ordered locus">Tph_c24550</name>
</gene>
<dbReference type="eggNOG" id="COG1353">
    <property type="taxonomic scope" value="Bacteria"/>
</dbReference>
<evidence type="ECO:0000256" key="1">
    <source>
        <dbReference type="ARBA" id="ARBA00022741"/>
    </source>
</evidence>
<feature type="domain" description="GGDEF" evidence="3">
    <location>
        <begin position="453"/>
        <end position="595"/>
    </location>
</feature>
<evidence type="ECO:0000256" key="2">
    <source>
        <dbReference type="ARBA" id="ARBA00023118"/>
    </source>
</evidence>
<name>K4LKL9_THEPS</name>
<dbReference type="PANTHER" id="PTHR36528:SF1">
    <property type="entry name" value="CRISPR SYSTEM SINGLE-STRAND-SPECIFIC DEOXYRIBONUCLEASE CAS10_CSM1 (SUBTYPE III-A)"/>
    <property type="match status" value="1"/>
</dbReference>
<reference evidence="4 5" key="1">
    <citation type="journal article" date="2012" name="BMC Genomics">
        <title>Genome-guided analysis of physiological and morphological traits of the fermentative acetate oxidizer Thermacetogenium phaeum.</title>
        <authorList>
            <person name="Oehler D."/>
            <person name="Poehlein A."/>
            <person name="Leimbach A."/>
            <person name="Muller N."/>
            <person name="Daniel R."/>
            <person name="Gottschalk G."/>
            <person name="Schink B."/>
        </authorList>
    </citation>
    <scope>NUCLEOTIDE SEQUENCE [LARGE SCALE GENOMIC DNA]</scope>
    <source>
        <strain evidence="5">ATCC BAA-254 / DSM 26808 / PB</strain>
    </source>
</reference>
<organism evidence="4 5">
    <name type="scientific">Thermacetogenium phaeum (strain ATCC BAA-254 / DSM 26808 / PB)</name>
    <dbReference type="NCBI Taxonomy" id="1089553"/>
    <lineage>
        <taxon>Bacteria</taxon>
        <taxon>Bacillati</taxon>
        <taxon>Bacillota</taxon>
        <taxon>Clostridia</taxon>
        <taxon>Thermoanaerobacterales</taxon>
        <taxon>Thermoanaerobacteraceae</taxon>
        <taxon>Thermacetogenium</taxon>
    </lineage>
</organism>
<proteinExistence type="predicted"/>
<dbReference type="Gene3D" id="3.30.70.270">
    <property type="match status" value="1"/>
</dbReference>
<keyword evidence="2" id="KW-0051">Antiviral defense</keyword>
<dbReference type="Proteomes" id="UP000000467">
    <property type="component" value="Chromosome"/>
</dbReference>